<dbReference type="PANTHER" id="PTHR21646">
    <property type="entry name" value="UBIQUITIN CARBOXYL-TERMINAL HYDROLASE"/>
    <property type="match status" value="1"/>
</dbReference>
<evidence type="ECO:0000256" key="9">
    <source>
        <dbReference type="ARBA" id="ARBA00022807"/>
    </source>
</evidence>
<evidence type="ECO:0000256" key="3">
    <source>
        <dbReference type="ARBA" id="ARBA00022670"/>
    </source>
</evidence>
<comment type="similarity">
    <text evidence="2 11 16">Belongs to the peptidase C19 family.</text>
</comment>
<dbReference type="Proteomes" id="UP000759131">
    <property type="component" value="Unassembled WGS sequence"/>
</dbReference>
<evidence type="ECO:0000256" key="10">
    <source>
        <dbReference type="ARBA" id="ARBA00022833"/>
    </source>
</evidence>
<feature type="active site" description="Nucleophile" evidence="12">
    <location>
        <position position="334"/>
    </location>
</feature>
<dbReference type="InterPro" id="IPR028889">
    <property type="entry name" value="USP"/>
</dbReference>
<comment type="catalytic activity">
    <reaction evidence="1 11 16">
        <text>Thiol-dependent hydrolysis of ester, thioester, amide, peptide and isopeptide bonds formed by the C-terminal Gly of ubiquitin (a 76-residue protein attached to proteins as an intracellular targeting signal).</text>
        <dbReference type="EC" id="3.4.19.12"/>
    </reaction>
</comment>
<dbReference type="GO" id="GO:0004843">
    <property type="term" value="F:cysteine-type deubiquitinase activity"/>
    <property type="evidence" value="ECO:0007669"/>
    <property type="project" value="UniProtKB-UniRule"/>
</dbReference>
<feature type="binding site" evidence="14">
    <location>
        <position position="231"/>
    </location>
    <ligand>
        <name>Zn(2+)</name>
        <dbReference type="ChEBI" id="CHEBI:29105"/>
    </ligand>
</feature>
<keyword evidence="7 11" id="KW-0833">Ubl conjugation pathway</keyword>
<dbReference type="SUPFAM" id="SSF46934">
    <property type="entry name" value="UBA-like"/>
    <property type="match status" value="1"/>
</dbReference>
<evidence type="ECO:0000256" key="2">
    <source>
        <dbReference type="ARBA" id="ARBA00009085"/>
    </source>
</evidence>
<dbReference type="SMART" id="SM00290">
    <property type="entry name" value="ZnF_UBP"/>
    <property type="match status" value="1"/>
</dbReference>
<feature type="binding site" evidence="13">
    <location>
        <position position="260"/>
    </location>
    <ligand>
        <name>substrate</name>
    </ligand>
</feature>
<feature type="binding site" evidence="14">
    <location>
        <position position="201"/>
    </location>
    <ligand>
        <name>Zn(2+)</name>
        <dbReference type="ChEBI" id="CHEBI:29105"/>
    </ligand>
</feature>
<sequence>MSAMDALKPYVHKIRIPVQNDKIYKDECVFSFDSPLSPDGLYVCLNTFLGFGRDFVELHHKKTGNAKTGNAVFLNLKRIAREMPQSDCEETKPKITKLAIGIEGGFDVNSQPKQQFDEINSVVILPQFTVIPLPNPDLPEQLLQSISMVLSSDAAFRLEELQALAGTWDGEKRIVSKYANDLKQLDNGVKIPPKGWKCEKCDKRDNLWLNLTDGTILCGRKYFDGTGGNNHASEYYAETKYPLAVKLGTITADGADVYSYDEDDMVEDPLLAKHLAHFGINVKQMEKTDKSMIELEIDLNKGLGEWSIIQEEGSQLKPLYGPGYTGLSNLGNSCYLNSVMQVMFSIPDFQNRYFPPDKIFESAPTDPPSDFTTQMAKLSYGLLSGKYSLQELTNGETKEQTGIKPTMFKNLIGRGHHEFSTKRQQDVQEFFLHLINVIERNNRTNASPPATDCFKFQVEERIECLQSKKVKYTTRTDYMLSLPVAEFMTNTEAVNAFEVKKKEMQERGQKIEPKDVIRPIIPIKSCVEAFATPTVIEDFFSSAINGKTIANQTTRLKTFPDYLMVHIKKFALGDDWVPKKLDISLDVPEMLDLDHIRAAGLQPGEELLPETKHTGEAAGGAVAFEFNSALLAQLVDMGFPIDGCKRALYNTKNGDIETTMNWIMEHMADPDFSQPFTLPASSRGAAKTETAFTADSESLATIISMGFTDEQAFQALKATNNNMERAVDWIFSHADELSSQAMQTDATDASTQPNQSQSPESSFRDGSGRYKLVAFISHMGTSTMCGHYVCHILKENRWVIFNDSKVAISETPPKDLAYLYLYQRI</sequence>
<evidence type="ECO:0000256" key="8">
    <source>
        <dbReference type="ARBA" id="ARBA00022801"/>
    </source>
</evidence>
<dbReference type="Pfam" id="PF00627">
    <property type="entry name" value="UBA"/>
    <property type="match status" value="2"/>
</dbReference>
<evidence type="ECO:0000256" key="14">
    <source>
        <dbReference type="PIRSR" id="PIRSR016308-3"/>
    </source>
</evidence>
<dbReference type="InterPro" id="IPR041432">
    <property type="entry name" value="UBP13_Znf-UBP_var"/>
</dbReference>
<dbReference type="InterPro" id="IPR038765">
    <property type="entry name" value="Papain-like_cys_pep_sf"/>
</dbReference>
<dbReference type="GO" id="GO:0016579">
    <property type="term" value="P:protein deubiquitination"/>
    <property type="evidence" value="ECO:0007669"/>
    <property type="project" value="InterPro"/>
</dbReference>
<evidence type="ECO:0000256" key="6">
    <source>
        <dbReference type="ARBA" id="ARBA00022771"/>
    </source>
</evidence>
<evidence type="ECO:0000313" key="21">
    <source>
        <dbReference type="EMBL" id="CAD7627910.1"/>
    </source>
</evidence>
<keyword evidence="8 11" id="KW-0378">Hydrolase</keyword>
<feature type="binding site" evidence="14">
    <location>
        <position position="198"/>
    </location>
    <ligand>
        <name>Zn(2+)</name>
        <dbReference type="ChEBI" id="CHEBI:29105"/>
    </ligand>
</feature>
<feature type="binding site" evidence="13">
    <location>
        <position position="258"/>
    </location>
    <ligand>
        <name>substrate</name>
    </ligand>
</feature>
<dbReference type="InterPro" id="IPR001607">
    <property type="entry name" value="Znf_UBP"/>
</dbReference>
<keyword evidence="6 15" id="KW-0863">Zinc-finger</keyword>
<name>A0A7R9KR95_9ACAR</name>
<keyword evidence="4 11" id="KW-0479">Metal-binding</keyword>
<evidence type="ECO:0000259" key="18">
    <source>
        <dbReference type="PROSITE" id="PS50030"/>
    </source>
</evidence>
<dbReference type="FunFam" id="1.10.8.10:FF:000086">
    <property type="entry name" value="Ubiquitin carboxyl-terminal hydrolase"/>
    <property type="match status" value="1"/>
</dbReference>
<dbReference type="Gene3D" id="3.30.40.10">
    <property type="entry name" value="Zinc/RING finger domain, C3HC4 (zinc finger)"/>
    <property type="match status" value="2"/>
</dbReference>
<evidence type="ECO:0000256" key="4">
    <source>
        <dbReference type="ARBA" id="ARBA00022723"/>
    </source>
</evidence>
<dbReference type="SUPFAM" id="SSF54001">
    <property type="entry name" value="Cysteine proteinases"/>
    <property type="match status" value="1"/>
</dbReference>
<dbReference type="AlphaFoldDB" id="A0A7R9KR95"/>
<dbReference type="InterPro" id="IPR050185">
    <property type="entry name" value="Ub_carboxyl-term_hydrolase"/>
</dbReference>
<dbReference type="PANTHER" id="PTHR21646:SF10">
    <property type="entry name" value="UBIQUITIN CARBOXYL-TERMINAL HYDROLASE 14"/>
    <property type="match status" value="1"/>
</dbReference>
<dbReference type="CDD" id="cd02658">
    <property type="entry name" value="Peptidase_C19B"/>
    <property type="match status" value="1"/>
</dbReference>
<keyword evidence="22" id="KW-1185">Reference proteome</keyword>
<accession>A0A7R9KR95</accession>
<feature type="domain" description="USP" evidence="19">
    <location>
        <begin position="325"/>
        <end position="825"/>
    </location>
</feature>
<dbReference type="SUPFAM" id="SSF57850">
    <property type="entry name" value="RING/U-box"/>
    <property type="match status" value="1"/>
</dbReference>
<dbReference type="InterPro" id="IPR009060">
    <property type="entry name" value="UBA-like_sf"/>
</dbReference>
<dbReference type="EC" id="3.4.19.12" evidence="11 16"/>
<evidence type="ECO:0000259" key="19">
    <source>
        <dbReference type="PROSITE" id="PS50235"/>
    </source>
</evidence>
<dbReference type="PROSITE" id="PS50235">
    <property type="entry name" value="USP_3"/>
    <property type="match status" value="1"/>
</dbReference>
<feature type="binding site" evidence="13">
    <location>
        <position position="263"/>
    </location>
    <ligand>
        <name>substrate</name>
    </ligand>
</feature>
<feature type="compositionally biased region" description="Polar residues" evidence="17">
    <location>
        <begin position="741"/>
        <end position="761"/>
    </location>
</feature>
<dbReference type="InterPro" id="IPR001394">
    <property type="entry name" value="Peptidase_C19_UCH"/>
</dbReference>
<dbReference type="InterPro" id="IPR018200">
    <property type="entry name" value="USP_CS"/>
</dbReference>
<dbReference type="PROSITE" id="PS50271">
    <property type="entry name" value="ZF_UBP"/>
    <property type="match status" value="1"/>
</dbReference>
<feature type="active site" description="Proton acceptor" evidence="12">
    <location>
        <position position="787"/>
    </location>
</feature>
<keyword evidence="10 11" id="KW-0862">Zinc</keyword>
<keyword evidence="3 11" id="KW-0645">Protease</keyword>
<dbReference type="Pfam" id="PF00443">
    <property type="entry name" value="UCH"/>
    <property type="match status" value="1"/>
</dbReference>
<dbReference type="OrthoDB" id="361536at2759"/>
<evidence type="ECO:0000256" key="16">
    <source>
        <dbReference type="RuleBase" id="RU366025"/>
    </source>
</evidence>
<organism evidence="21">
    <name type="scientific">Medioppia subpectinata</name>
    <dbReference type="NCBI Taxonomy" id="1979941"/>
    <lineage>
        <taxon>Eukaryota</taxon>
        <taxon>Metazoa</taxon>
        <taxon>Ecdysozoa</taxon>
        <taxon>Arthropoda</taxon>
        <taxon>Chelicerata</taxon>
        <taxon>Arachnida</taxon>
        <taxon>Acari</taxon>
        <taxon>Acariformes</taxon>
        <taxon>Sarcoptiformes</taxon>
        <taxon>Oribatida</taxon>
        <taxon>Brachypylina</taxon>
        <taxon>Oppioidea</taxon>
        <taxon>Oppiidae</taxon>
        <taxon>Medioppia</taxon>
    </lineage>
</organism>
<dbReference type="PROSITE" id="PS00972">
    <property type="entry name" value="USP_1"/>
    <property type="match status" value="1"/>
</dbReference>
<evidence type="ECO:0000256" key="7">
    <source>
        <dbReference type="ARBA" id="ARBA00022786"/>
    </source>
</evidence>
<keyword evidence="9 11" id="KW-0788">Thiol protease</keyword>
<reference evidence="21" key="1">
    <citation type="submission" date="2020-11" db="EMBL/GenBank/DDBJ databases">
        <authorList>
            <person name="Tran Van P."/>
        </authorList>
    </citation>
    <scope>NUCLEOTIDE SEQUENCE</scope>
</reference>
<feature type="domain" description="UBA" evidence="18">
    <location>
        <begin position="693"/>
        <end position="733"/>
    </location>
</feature>
<gene>
    <name evidence="21" type="ORF">OSB1V03_LOCUS8335</name>
</gene>
<feature type="binding site" evidence="13">
    <location>
        <position position="208"/>
    </location>
    <ligand>
        <name>substrate</name>
    </ligand>
</feature>
<evidence type="ECO:0000256" key="11">
    <source>
        <dbReference type="PIRNR" id="PIRNR016308"/>
    </source>
</evidence>
<evidence type="ECO:0000256" key="12">
    <source>
        <dbReference type="PIRSR" id="PIRSR016308-1"/>
    </source>
</evidence>
<dbReference type="PIRSF" id="PIRSF016308">
    <property type="entry name" value="UBP"/>
    <property type="match status" value="1"/>
</dbReference>
<evidence type="ECO:0000259" key="20">
    <source>
        <dbReference type="PROSITE" id="PS50271"/>
    </source>
</evidence>
<feature type="region of interest" description="Disordered" evidence="17">
    <location>
        <begin position="741"/>
        <end position="765"/>
    </location>
</feature>
<dbReference type="FunFam" id="3.30.40.10:FF:000026">
    <property type="entry name" value="Ubiquitin carboxyl-terminal hydrolase"/>
    <property type="match status" value="1"/>
</dbReference>
<dbReference type="EMBL" id="OC859754">
    <property type="protein sequence ID" value="CAD7627910.1"/>
    <property type="molecule type" value="Genomic_DNA"/>
</dbReference>
<proteinExistence type="inferred from homology"/>
<dbReference type="InterPro" id="IPR016652">
    <property type="entry name" value="Ubiquitinyl_hydrolase"/>
</dbReference>
<dbReference type="CDD" id="cd14294">
    <property type="entry name" value="UBA1_UBP5_like"/>
    <property type="match status" value="1"/>
</dbReference>
<evidence type="ECO:0000256" key="13">
    <source>
        <dbReference type="PIRSR" id="PIRSR016308-2"/>
    </source>
</evidence>
<dbReference type="GO" id="GO:0006508">
    <property type="term" value="P:proteolysis"/>
    <property type="evidence" value="ECO:0007669"/>
    <property type="project" value="UniProtKB-KW"/>
</dbReference>
<evidence type="ECO:0000256" key="17">
    <source>
        <dbReference type="SAM" id="MobiDB-lite"/>
    </source>
</evidence>
<feature type="domain" description="UBA" evidence="18">
    <location>
        <begin position="625"/>
        <end position="666"/>
    </location>
</feature>
<dbReference type="Pfam" id="PF17807">
    <property type="entry name" value="zf-UBP_var"/>
    <property type="match status" value="1"/>
</dbReference>
<dbReference type="Gene3D" id="3.90.70.10">
    <property type="entry name" value="Cysteine proteinases"/>
    <property type="match status" value="2"/>
</dbReference>
<evidence type="ECO:0000256" key="1">
    <source>
        <dbReference type="ARBA" id="ARBA00000707"/>
    </source>
</evidence>
<dbReference type="InterPro" id="IPR015940">
    <property type="entry name" value="UBA"/>
</dbReference>
<dbReference type="Gene3D" id="1.10.8.10">
    <property type="entry name" value="DNA helicase RuvA subunit, C-terminal domain"/>
    <property type="match status" value="2"/>
</dbReference>
<evidence type="ECO:0000256" key="5">
    <source>
        <dbReference type="ARBA" id="ARBA00022737"/>
    </source>
</evidence>
<dbReference type="Pfam" id="PF02148">
    <property type="entry name" value="zf-UBP"/>
    <property type="match status" value="1"/>
</dbReference>
<feature type="binding site" evidence="14">
    <location>
        <position position="218"/>
    </location>
    <ligand>
        <name>Zn(2+)</name>
        <dbReference type="ChEBI" id="CHEBI:29105"/>
    </ligand>
</feature>
<evidence type="ECO:0000313" key="22">
    <source>
        <dbReference type="Proteomes" id="UP000759131"/>
    </source>
</evidence>
<dbReference type="CDD" id="cd14386">
    <property type="entry name" value="UBA2_UBP5"/>
    <property type="match status" value="1"/>
</dbReference>
<dbReference type="PROSITE" id="PS00973">
    <property type="entry name" value="USP_2"/>
    <property type="match status" value="1"/>
</dbReference>
<dbReference type="SMART" id="SM00165">
    <property type="entry name" value="UBA"/>
    <property type="match status" value="2"/>
</dbReference>
<feature type="domain" description="UBP-type" evidence="20">
    <location>
        <begin position="174"/>
        <end position="282"/>
    </location>
</feature>
<keyword evidence="5" id="KW-0677">Repeat</keyword>
<dbReference type="EMBL" id="CAJPIZ010005179">
    <property type="protein sequence ID" value="CAG2108340.1"/>
    <property type="molecule type" value="Genomic_DNA"/>
</dbReference>
<dbReference type="PROSITE" id="PS50030">
    <property type="entry name" value="UBA"/>
    <property type="match status" value="2"/>
</dbReference>
<protein>
    <recommendedName>
        <fullName evidence="11 16">Ubiquitin carboxyl-terminal hydrolase</fullName>
        <ecNumber evidence="11 16">3.4.19.12</ecNumber>
    </recommendedName>
</protein>
<dbReference type="InterPro" id="IPR013083">
    <property type="entry name" value="Znf_RING/FYVE/PHD"/>
</dbReference>
<evidence type="ECO:0000256" key="15">
    <source>
        <dbReference type="PROSITE-ProRule" id="PRU00502"/>
    </source>
</evidence>
<dbReference type="GO" id="GO:0008270">
    <property type="term" value="F:zinc ion binding"/>
    <property type="evidence" value="ECO:0007669"/>
    <property type="project" value="UniProtKB-UniRule"/>
</dbReference>
<feature type="binding site" evidence="13">
    <location>
        <begin position="220"/>
        <end position="223"/>
    </location>
    <ligand>
        <name>substrate</name>
    </ligand>
</feature>